<evidence type="ECO:0000313" key="1">
    <source>
        <dbReference type="EMBL" id="GAA4187075.1"/>
    </source>
</evidence>
<accession>A0ABP8APC6</accession>
<protein>
    <submittedName>
        <fullName evidence="1">Uncharacterized protein</fullName>
    </submittedName>
</protein>
<dbReference type="Proteomes" id="UP001501251">
    <property type="component" value="Unassembled WGS sequence"/>
</dbReference>
<keyword evidence="2" id="KW-1185">Reference proteome</keyword>
<dbReference type="EMBL" id="BAABAQ010000003">
    <property type="protein sequence ID" value="GAA4187075.1"/>
    <property type="molecule type" value="Genomic_DNA"/>
</dbReference>
<gene>
    <name evidence="1" type="ORF">GCM10022252_20010</name>
</gene>
<evidence type="ECO:0000313" key="2">
    <source>
        <dbReference type="Proteomes" id="UP001501251"/>
    </source>
</evidence>
<proteinExistence type="predicted"/>
<reference evidence="2" key="1">
    <citation type="journal article" date="2019" name="Int. J. Syst. Evol. Microbiol.">
        <title>The Global Catalogue of Microorganisms (GCM) 10K type strain sequencing project: providing services to taxonomists for standard genome sequencing and annotation.</title>
        <authorList>
            <consortium name="The Broad Institute Genomics Platform"/>
            <consortium name="The Broad Institute Genome Sequencing Center for Infectious Disease"/>
            <person name="Wu L."/>
            <person name="Ma J."/>
        </authorList>
    </citation>
    <scope>NUCLEOTIDE SEQUENCE [LARGE SCALE GENOMIC DNA]</scope>
    <source>
        <strain evidence="2">JCM 17388</strain>
    </source>
</reference>
<name>A0ABP8APC6_9ACTN</name>
<comment type="caution">
    <text evidence="1">The sequence shown here is derived from an EMBL/GenBank/DDBJ whole genome shotgun (WGS) entry which is preliminary data.</text>
</comment>
<sequence length="147" mass="16425">MIPAGVALDPEDSHFAIPFFKGRILRTFIEGNFNYLSVWAPKTESHIYDFALEEVAASLPEADYTSTPDVTPEVLHQSNQCTVRRLRFPTGWLYIVGVQLGFPWPSFYLIPCLAHTRGAPLVAVDRVGAGIDVKFWVADNNPYGPEN</sequence>
<organism evidence="1 2">
    <name type="scientific">Streptosporangium oxazolinicum</name>
    <dbReference type="NCBI Taxonomy" id="909287"/>
    <lineage>
        <taxon>Bacteria</taxon>
        <taxon>Bacillati</taxon>
        <taxon>Actinomycetota</taxon>
        <taxon>Actinomycetes</taxon>
        <taxon>Streptosporangiales</taxon>
        <taxon>Streptosporangiaceae</taxon>
        <taxon>Streptosporangium</taxon>
    </lineage>
</organism>